<protein>
    <submittedName>
        <fullName evidence="1">Uncharacterized protein</fullName>
    </submittedName>
</protein>
<gene>
    <name evidence="1" type="ORF">POPTR_010G104050v4</name>
</gene>
<evidence type="ECO:0000313" key="2">
    <source>
        <dbReference type="Proteomes" id="UP000006729"/>
    </source>
</evidence>
<comment type="caution">
    <text evidence="1">The sequence shown here is derived from an EMBL/GenBank/DDBJ whole genome shotgun (WGS) entry which is preliminary data.</text>
</comment>
<dbReference type="Proteomes" id="UP000006729">
    <property type="component" value="Chromosome 10"/>
</dbReference>
<sequence>MSILFSFTLHYFIFRASVRDGCCLSEVRNVKQKRITRCESILEFSNIELVE</sequence>
<proteinExistence type="predicted"/>
<evidence type="ECO:0000313" key="1">
    <source>
        <dbReference type="EMBL" id="KAI9386998.1"/>
    </source>
</evidence>
<name>A0ACC0SBY9_POPTR</name>
<accession>A0ACC0SBY9</accession>
<keyword evidence="2" id="KW-1185">Reference proteome</keyword>
<reference evidence="1 2" key="1">
    <citation type="journal article" date="2006" name="Science">
        <title>The genome of black cottonwood, Populus trichocarpa (Torr. &amp; Gray).</title>
        <authorList>
            <person name="Tuskan G.A."/>
            <person name="Difazio S."/>
            <person name="Jansson S."/>
            <person name="Bohlmann J."/>
            <person name="Grigoriev I."/>
            <person name="Hellsten U."/>
            <person name="Putnam N."/>
            <person name="Ralph S."/>
            <person name="Rombauts S."/>
            <person name="Salamov A."/>
            <person name="Schein J."/>
            <person name="Sterck L."/>
            <person name="Aerts A."/>
            <person name="Bhalerao R.R."/>
            <person name="Bhalerao R.P."/>
            <person name="Blaudez D."/>
            <person name="Boerjan W."/>
            <person name="Brun A."/>
            <person name="Brunner A."/>
            <person name="Busov V."/>
            <person name="Campbell M."/>
            <person name="Carlson J."/>
            <person name="Chalot M."/>
            <person name="Chapman J."/>
            <person name="Chen G.L."/>
            <person name="Cooper D."/>
            <person name="Coutinho P.M."/>
            <person name="Couturier J."/>
            <person name="Covert S."/>
            <person name="Cronk Q."/>
            <person name="Cunningham R."/>
            <person name="Davis J."/>
            <person name="Degroeve S."/>
            <person name="Dejardin A."/>
            <person name="Depamphilis C."/>
            <person name="Detter J."/>
            <person name="Dirks B."/>
            <person name="Dubchak I."/>
            <person name="Duplessis S."/>
            <person name="Ehlting J."/>
            <person name="Ellis B."/>
            <person name="Gendler K."/>
            <person name="Goodstein D."/>
            <person name="Gribskov M."/>
            <person name="Grimwood J."/>
            <person name="Groover A."/>
            <person name="Gunter L."/>
            <person name="Hamberger B."/>
            <person name="Heinze B."/>
            <person name="Helariutta Y."/>
            <person name="Henrissat B."/>
            <person name="Holligan D."/>
            <person name="Holt R."/>
            <person name="Huang W."/>
            <person name="Islam-Faridi N."/>
            <person name="Jones S."/>
            <person name="Jones-Rhoades M."/>
            <person name="Jorgensen R."/>
            <person name="Joshi C."/>
            <person name="Kangasjarvi J."/>
            <person name="Karlsson J."/>
            <person name="Kelleher C."/>
            <person name="Kirkpatrick R."/>
            <person name="Kirst M."/>
            <person name="Kohler A."/>
            <person name="Kalluri U."/>
            <person name="Larimer F."/>
            <person name="Leebens-Mack J."/>
            <person name="Leple J.C."/>
            <person name="Locascio P."/>
            <person name="Lou Y."/>
            <person name="Lucas S."/>
            <person name="Martin F."/>
            <person name="Montanini B."/>
            <person name="Napoli C."/>
            <person name="Nelson D.R."/>
            <person name="Nelson C."/>
            <person name="Nieminen K."/>
            <person name="Nilsson O."/>
            <person name="Pereda V."/>
            <person name="Peter G."/>
            <person name="Philippe R."/>
            <person name="Pilate G."/>
            <person name="Poliakov A."/>
            <person name="Razumovskaya J."/>
            <person name="Richardson P."/>
            <person name="Rinaldi C."/>
            <person name="Ritland K."/>
            <person name="Rouze P."/>
            <person name="Ryaboy D."/>
            <person name="Schmutz J."/>
            <person name="Schrader J."/>
            <person name="Segerman B."/>
            <person name="Shin H."/>
            <person name="Siddiqui A."/>
            <person name="Sterky F."/>
            <person name="Terry A."/>
            <person name="Tsai C.J."/>
            <person name="Uberbacher E."/>
            <person name="Unneberg P."/>
            <person name="Vahala J."/>
            <person name="Wall K."/>
            <person name="Wessler S."/>
            <person name="Yang G."/>
            <person name="Yin T."/>
            <person name="Douglas C."/>
            <person name="Marra M."/>
            <person name="Sandberg G."/>
            <person name="Van de Peer Y."/>
            <person name="Rokhsar D."/>
        </authorList>
    </citation>
    <scope>NUCLEOTIDE SEQUENCE [LARGE SCALE GENOMIC DNA]</scope>
    <source>
        <strain evidence="2">cv. Nisqually</strain>
    </source>
</reference>
<organism evidence="1 2">
    <name type="scientific">Populus trichocarpa</name>
    <name type="common">Western balsam poplar</name>
    <name type="synonym">Populus balsamifera subsp. trichocarpa</name>
    <dbReference type="NCBI Taxonomy" id="3694"/>
    <lineage>
        <taxon>Eukaryota</taxon>
        <taxon>Viridiplantae</taxon>
        <taxon>Streptophyta</taxon>
        <taxon>Embryophyta</taxon>
        <taxon>Tracheophyta</taxon>
        <taxon>Spermatophyta</taxon>
        <taxon>Magnoliopsida</taxon>
        <taxon>eudicotyledons</taxon>
        <taxon>Gunneridae</taxon>
        <taxon>Pentapetalae</taxon>
        <taxon>rosids</taxon>
        <taxon>fabids</taxon>
        <taxon>Malpighiales</taxon>
        <taxon>Salicaceae</taxon>
        <taxon>Saliceae</taxon>
        <taxon>Populus</taxon>
    </lineage>
</organism>
<dbReference type="EMBL" id="CM009299">
    <property type="protein sequence ID" value="KAI9386998.1"/>
    <property type="molecule type" value="Genomic_DNA"/>
</dbReference>